<evidence type="ECO:0000256" key="6">
    <source>
        <dbReference type="SAM" id="Phobius"/>
    </source>
</evidence>
<dbReference type="AlphaFoldDB" id="A0A1R2AX42"/>
<feature type="transmembrane region" description="Helical" evidence="6">
    <location>
        <begin position="237"/>
        <end position="256"/>
    </location>
</feature>
<feature type="transmembrane region" description="Helical" evidence="6">
    <location>
        <begin position="302"/>
        <end position="321"/>
    </location>
</feature>
<feature type="transmembrane region" description="Helical" evidence="6">
    <location>
        <begin position="74"/>
        <end position="94"/>
    </location>
</feature>
<dbReference type="PANTHER" id="PTHR43385:SF1">
    <property type="entry name" value="RIBOFLAVIN TRANSPORTER RIBJ"/>
    <property type="match status" value="1"/>
</dbReference>
<keyword evidence="5 6" id="KW-0472">Membrane</keyword>
<dbReference type="InterPro" id="IPR011701">
    <property type="entry name" value="MFS"/>
</dbReference>
<evidence type="ECO:0000313" key="8">
    <source>
        <dbReference type="EMBL" id="OMJ69015.1"/>
    </source>
</evidence>
<dbReference type="OrthoDB" id="289951at2759"/>
<evidence type="ECO:0000256" key="2">
    <source>
        <dbReference type="ARBA" id="ARBA00022448"/>
    </source>
</evidence>
<feature type="transmembrane region" description="Helical" evidence="6">
    <location>
        <begin position="271"/>
        <end position="290"/>
    </location>
</feature>
<dbReference type="Gene3D" id="1.20.1250.20">
    <property type="entry name" value="MFS general substrate transporter like domains"/>
    <property type="match status" value="2"/>
</dbReference>
<keyword evidence="3 6" id="KW-0812">Transmembrane</keyword>
<feature type="domain" description="Major facilitator superfamily (MFS) profile" evidence="7">
    <location>
        <begin position="2"/>
        <end position="415"/>
    </location>
</feature>
<dbReference type="PANTHER" id="PTHR43385">
    <property type="entry name" value="RIBOFLAVIN TRANSPORTER RIBJ"/>
    <property type="match status" value="1"/>
</dbReference>
<feature type="transmembrane region" description="Helical" evidence="6">
    <location>
        <begin position="46"/>
        <end position="67"/>
    </location>
</feature>
<accession>A0A1R2AX42</accession>
<comment type="caution">
    <text evidence="8">The sequence shown here is derived from an EMBL/GenBank/DDBJ whole genome shotgun (WGS) entry which is preliminary data.</text>
</comment>
<dbReference type="InterPro" id="IPR036259">
    <property type="entry name" value="MFS_trans_sf"/>
</dbReference>
<sequence length="429" mass="48157">MRAALSVFGGFLIHIVLGTVYITGNISIYVASYLHSVGHDVALKDLSIILPLQVIGTTISLILGSYLTTRFNPWMTAILGNSILVGSVFASSFIKTFYLFAIVYGFIYGFGVGISYTTPMIIGWSHFPKHKGRVSGIIVSGFGFGSSIFNVVSTHWINPDNKSPDVECHGDKFFASDVADRFPMVLRWLSLIYLIVSLIGILLLIRPKKSIEIDDYITTQKEEECPSIIAGIKTKHFWFLFLSGFCSFIPGLYIAYSYKTFGKHEINDDHFLTYVGSASSIFNGSFRYLWGMLMDKTSFKTSYCILLLCQIGLMASLYYIATIKWLYLIWVSFLLCCEGGNLSLFPTIIARMYGKTMGSKIYGVFFYTFGLGAMAGYFIQFHVVPEVGYYGLFYIMSGVTCISLLIQIIFFKEEKLWSLSKKLSDSVNQ</sequence>
<comment type="subcellular location">
    <subcellularLocation>
        <location evidence="1">Membrane</location>
        <topology evidence="1">Multi-pass membrane protein</topology>
    </subcellularLocation>
</comment>
<feature type="transmembrane region" description="Helical" evidence="6">
    <location>
        <begin position="12"/>
        <end position="34"/>
    </location>
</feature>
<dbReference type="SUPFAM" id="SSF103473">
    <property type="entry name" value="MFS general substrate transporter"/>
    <property type="match status" value="1"/>
</dbReference>
<evidence type="ECO:0000256" key="4">
    <source>
        <dbReference type="ARBA" id="ARBA00022989"/>
    </source>
</evidence>
<reference evidence="8 9" key="1">
    <citation type="submission" date="2016-11" db="EMBL/GenBank/DDBJ databases">
        <title>The macronuclear genome of Stentor coeruleus: a giant cell with tiny introns.</title>
        <authorList>
            <person name="Slabodnick M."/>
            <person name="Ruby J.G."/>
            <person name="Reiff S.B."/>
            <person name="Swart E.C."/>
            <person name="Gosai S."/>
            <person name="Prabakaran S."/>
            <person name="Witkowska E."/>
            <person name="Larue G.E."/>
            <person name="Fisher S."/>
            <person name="Freeman R.M."/>
            <person name="Gunawardena J."/>
            <person name="Chu W."/>
            <person name="Stover N.A."/>
            <person name="Gregory B.D."/>
            <person name="Nowacki M."/>
            <person name="Derisi J."/>
            <person name="Roy S.W."/>
            <person name="Marshall W.F."/>
            <person name="Sood P."/>
        </authorList>
    </citation>
    <scope>NUCLEOTIDE SEQUENCE [LARGE SCALE GENOMIC DNA]</scope>
    <source>
        <strain evidence="8">WM001</strain>
    </source>
</reference>
<evidence type="ECO:0000256" key="1">
    <source>
        <dbReference type="ARBA" id="ARBA00004141"/>
    </source>
</evidence>
<dbReference type="GO" id="GO:0022857">
    <property type="term" value="F:transmembrane transporter activity"/>
    <property type="evidence" value="ECO:0007669"/>
    <property type="project" value="InterPro"/>
</dbReference>
<feature type="transmembrane region" description="Helical" evidence="6">
    <location>
        <begin position="100"/>
        <end position="122"/>
    </location>
</feature>
<gene>
    <name evidence="8" type="ORF">SteCoe_33367</name>
</gene>
<evidence type="ECO:0000256" key="5">
    <source>
        <dbReference type="ARBA" id="ARBA00023136"/>
    </source>
</evidence>
<evidence type="ECO:0000313" key="9">
    <source>
        <dbReference type="Proteomes" id="UP000187209"/>
    </source>
</evidence>
<dbReference type="GO" id="GO:0016020">
    <property type="term" value="C:membrane"/>
    <property type="evidence" value="ECO:0007669"/>
    <property type="project" value="UniProtKB-SubCell"/>
</dbReference>
<dbReference type="EMBL" id="MPUH01001251">
    <property type="protein sequence ID" value="OMJ69015.1"/>
    <property type="molecule type" value="Genomic_DNA"/>
</dbReference>
<dbReference type="PROSITE" id="PS50850">
    <property type="entry name" value="MFS"/>
    <property type="match status" value="1"/>
</dbReference>
<dbReference type="InterPro" id="IPR020846">
    <property type="entry name" value="MFS_dom"/>
</dbReference>
<protein>
    <recommendedName>
        <fullName evidence="7">Major facilitator superfamily (MFS) profile domain-containing protein</fullName>
    </recommendedName>
</protein>
<feature type="transmembrane region" description="Helical" evidence="6">
    <location>
        <begin position="327"/>
        <end position="349"/>
    </location>
</feature>
<keyword evidence="2" id="KW-0813">Transport</keyword>
<feature type="transmembrane region" description="Helical" evidence="6">
    <location>
        <begin position="185"/>
        <end position="205"/>
    </location>
</feature>
<evidence type="ECO:0000259" key="7">
    <source>
        <dbReference type="PROSITE" id="PS50850"/>
    </source>
</evidence>
<feature type="transmembrane region" description="Helical" evidence="6">
    <location>
        <begin position="391"/>
        <end position="411"/>
    </location>
</feature>
<name>A0A1R2AX42_9CILI</name>
<organism evidence="8 9">
    <name type="scientific">Stentor coeruleus</name>
    <dbReference type="NCBI Taxonomy" id="5963"/>
    <lineage>
        <taxon>Eukaryota</taxon>
        <taxon>Sar</taxon>
        <taxon>Alveolata</taxon>
        <taxon>Ciliophora</taxon>
        <taxon>Postciliodesmatophora</taxon>
        <taxon>Heterotrichea</taxon>
        <taxon>Heterotrichida</taxon>
        <taxon>Stentoridae</taxon>
        <taxon>Stentor</taxon>
    </lineage>
</organism>
<proteinExistence type="predicted"/>
<evidence type="ECO:0000256" key="3">
    <source>
        <dbReference type="ARBA" id="ARBA00022692"/>
    </source>
</evidence>
<dbReference type="Pfam" id="PF07690">
    <property type="entry name" value="MFS_1"/>
    <property type="match status" value="1"/>
</dbReference>
<feature type="transmembrane region" description="Helical" evidence="6">
    <location>
        <begin position="134"/>
        <end position="157"/>
    </location>
</feature>
<keyword evidence="4 6" id="KW-1133">Transmembrane helix</keyword>
<keyword evidence="9" id="KW-1185">Reference proteome</keyword>
<dbReference type="InterPro" id="IPR052983">
    <property type="entry name" value="MFS_Riboflavin_Transporter"/>
</dbReference>
<dbReference type="Proteomes" id="UP000187209">
    <property type="component" value="Unassembled WGS sequence"/>
</dbReference>
<feature type="transmembrane region" description="Helical" evidence="6">
    <location>
        <begin position="361"/>
        <end position="379"/>
    </location>
</feature>